<protein>
    <recommendedName>
        <fullName evidence="3">HMA domain-containing protein</fullName>
    </recommendedName>
</protein>
<dbReference type="InterPro" id="IPR036163">
    <property type="entry name" value="HMA_dom_sf"/>
</dbReference>
<evidence type="ECO:0000256" key="2">
    <source>
        <dbReference type="SAM" id="MobiDB-lite"/>
    </source>
</evidence>
<name>A0ABP1B1V7_9BRYO</name>
<gene>
    <name evidence="4" type="ORF">CSSPJE1EN2_LOCUS11818</name>
</gene>
<dbReference type="InterPro" id="IPR006121">
    <property type="entry name" value="HMA_dom"/>
</dbReference>
<dbReference type="Proteomes" id="UP001497522">
    <property type="component" value="Chromosome 18"/>
</dbReference>
<feature type="domain" description="HMA" evidence="3">
    <location>
        <begin position="250"/>
        <end position="313"/>
    </location>
</feature>
<evidence type="ECO:0000259" key="3">
    <source>
        <dbReference type="PROSITE" id="PS50846"/>
    </source>
</evidence>
<evidence type="ECO:0000313" key="5">
    <source>
        <dbReference type="Proteomes" id="UP001497522"/>
    </source>
</evidence>
<accession>A0ABP1B1V7</accession>
<feature type="compositionally biased region" description="Low complexity" evidence="2">
    <location>
        <begin position="338"/>
        <end position="355"/>
    </location>
</feature>
<dbReference type="SUPFAM" id="SSF55008">
    <property type="entry name" value="HMA, heavy metal-associated domain"/>
    <property type="match status" value="1"/>
</dbReference>
<keyword evidence="1" id="KW-0479">Metal-binding</keyword>
<reference evidence="4" key="1">
    <citation type="submission" date="2024-03" db="EMBL/GenBank/DDBJ databases">
        <authorList>
            <consortium name="ELIXIR-Norway"/>
            <consortium name="Elixir Norway"/>
        </authorList>
    </citation>
    <scope>NUCLEOTIDE SEQUENCE</scope>
</reference>
<sequence length="355" mass="39956">MTDFSNVGCSQRSCMLQLFYGENEPIWMIGNPSSRLHHPAPASPYCTQQQQRQVLRDLYVNHPASYADTTEYATSAYMQPAAAARTDHAGELVLHSAPHIDMNCRHAQFNPYMQQPAAVRDHDIRHYNTDISHPYMRSSSAPRHELMPLQPSNIYPDRRNFAVSPAYVQSAAACDADQVTSYAANRQLHQYAANPPYMPYYSENMSSWPPQQYPMQASRTAAPSSHLNAQQLPAALSNQTAASSPRFKNPPSLELKVPLCCQRCEERVKESLLDMDGVEGVLCDQSNQRVTVKGNVQPQRVLKRVKKIKKRSDFWMRSGDSRAVLQQQQQQTPAFSYSPSSRSAIAQQSSSTDPY</sequence>
<dbReference type="PANTHER" id="PTHR22814:SF336">
    <property type="entry name" value="HEAVY METAL-ASSOCIATED ISOPRENYLATED PLANT PROTEIN 23"/>
    <property type="match status" value="1"/>
</dbReference>
<organism evidence="4 5">
    <name type="scientific">Sphagnum jensenii</name>
    <dbReference type="NCBI Taxonomy" id="128206"/>
    <lineage>
        <taxon>Eukaryota</taxon>
        <taxon>Viridiplantae</taxon>
        <taxon>Streptophyta</taxon>
        <taxon>Embryophyta</taxon>
        <taxon>Bryophyta</taxon>
        <taxon>Sphagnophytina</taxon>
        <taxon>Sphagnopsida</taxon>
        <taxon>Sphagnales</taxon>
        <taxon>Sphagnaceae</taxon>
        <taxon>Sphagnum</taxon>
    </lineage>
</organism>
<evidence type="ECO:0000256" key="1">
    <source>
        <dbReference type="ARBA" id="ARBA00022723"/>
    </source>
</evidence>
<dbReference type="Gene3D" id="3.30.70.100">
    <property type="match status" value="1"/>
</dbReference>
<dbReference type="EMBL" id="OZ023719">
    <property type="protein sequence ID" value="CAK9868928.1"/>
    <property type="molecule type" value="Genomic_DNA"/>
</dbReference>
<proteinExistence type="predicted"/>
<evidence type="ECO:0000313" key="4">
    <source>
        <dbReference type="EMBL" id="CAK9868928.1"/>
    </source>
</evidence>
<dbReference type="PROSITE" id="PS50846">
    <property type="entry name" value="HMA_2"/>
    <property type="match status" value="1"/>
</dbReference>
<dbReference type="Pfam" id="PF00403">
    <property type="entry name" value="HMA"/>
    <property type="match status" value="1"/>
</dbReference>
<dbReference type="CDD" id="cd00371">
    <property type="entry name" value="HMA"/>
    <property type="match status" value="1"/>
</dbReference>
<feature type="region of interest" description="Disordered" evidence="2">
    <location>
        <begin position="322"/>
        <end position="355"/>
    </location>
</feature>
<keyword evidence="5" id="KW-1185">Reference proteome</keyword>
<dbReference type="PANTHER" id="PTHR22814">
    <property type="entry name" value="COPPER TRANSPORT PROTEIN ATOX1-RELATED"/>
    <property type="match status" value="1"/>
</dbReference>